<keyword evidence="4" id="KW-1185">Reference proteome</keyword>
<evidence type="ECO:0000313" key="4">
    <source>
        <dbReference type="Proteomes" id="UP000594263"/>
    </source>
</evidence>
<dbReference type="PANTHER" id="PTHR48436:SF1">
    <property type="entry name" value="2, PUTATIVE-RELATED"/>
    <property type="match status" value="1"/>
</dbReference>
<evidence type="ECO:0008006" key="5">
    <source>
        <dbReference type="Google" id="ProtNLM"/>
    </source>
</evidence>
<dbReference type="Proteomes" id="UP000594263">
    <property type="component" value="Unplaced"/>
</dbReference>
<reference evidence="3" key="1">
    <citation type="submission" date="2021-01" db="UniProtKB">
        <authorList>
            <consortium name="EnsemblPlants"/>
        </authorList>
    </citation>
    <scope>IDENTIFICATION</scope>
</reference>
<evidence type="ECO:0000256" key="2">
    <source>
        <dbReference type="SAM" id="Phobius"/>
    </source>
</evidence>
<dbReference type="InterPro" id="IPR055276">
    <property type="entry name" value="NHL41-like"/>
</dbReference>
<evidence type="ECO:0000256" key="1">
    <source>
        <dbReference type="SAM" id="MobiDB-lite"/>
    </source>
</evidence>
<dbReference type="PANTHER" id="PTHR48436">
    <property type="entry name" value="2, PUTATIVE-RELATED"/>
    <property type="match status" value="1"/>
</dbReference>
<keyword evidence="2" id="KW-0812">Transmembrane</keyword>
<sequence>MRPSMHAKTDSDATSTDIASPPRRALYYVESPSPQEMEKLSLNSSPVQSPVPPNHISHHLQPYPYRPSPIHHSRESSTSRFSSVSLKHPYAGPGADKIAAAWKRMRRVPEDDDGGDFIDERDPNRKLRLACWLVLGFAIMLSIFSLILWGVSKSHRPLVTVQNVVFRSFDVQAGMDDTGVATEMLSLNSTVAISYTNRGTFFGVHVSSTPWELYCYQLKVASGQMEEFYEERKRERKVETEVNGHQVPVYGAVTAINDVRDKRKFVLPMNLTLAVRSRADVLGRLVRSKFYDQVRCPVTLRGDKLGKKLKVSNCVYE</sequence>
<name>A0A7N0RDI3_KALFE</name>
<feature type="region of interest" description="Disordered" evidence="1">
    <location>
        <begin position="1"/>
        <end position="88"/>
    </location>
</feature>
<evidence type="ECO:0000313" key="3">
    <source>
        <dbReference type="EnsemblPlants" id="Kaladp0008s0645.1.v1.1"/>
    </source>
</evidence>
<protein>
    <recommendedName>
        <fullName evidence="5">Late embryogenesis abundant protein LEA-2 subgroup domain-containing protein</fullName>
    </recommendedName>
</protein>
<dbReference type="AlphaFoldDB" id="A0A7N0RDI3"/>
<keyword evidence="2" id="KW-0472">Membrane</keyword>
<keyword evidence="2" id="KW-1133">Transmembrane helix</keyword>
<organism evidence="3 4">
    <name type="scientific">Kalanchoe fedtschenkoi</name>
    <name type="common">Lavender scallops</name>
    <name type="synonym">South American air plant</name>
    <dbReference type="NCBI Taxonomy" id="63787"/>
    <lineage>
        <taxon>Eukaryota</taxon>
        <taxon>Viridiplantae</taxon>
        <taxon>Streptophyta</taxon>
        <taxon>Embryophyta</taxon>
        <taxon>Tracheophyta</taxon>
        <taxon>Spermatophyta</taxon>
        <taxon>Magnoliopsida</taxon>
        <taxon>eudicotyledons</taxon>
        <taxon>Gunneridae</taxon>
        <taxon>Pentapetalae</taxon>
        <taxon>Saxifragales</taxon>
        <taxon>Crassulaceae</taxon>
        <taxon>Kalanchoe</taxon>
    </lineage>
</organism>
<dbReference type="OMA" id="HYRESNA"/>
<proteinExistence type="predicted"/>
<dbReference type="Gramene" id="Kaladp0008s0645.1.v1.1">
    <property type="protein sequence ID" value="Kaladp0008s0645.1.v1.1"/>
    <property type="gene ID" value="Kaladp0008s0645.v1.1"/>
</dbReference>
<accession>A0A7N0RDI3</accession>
<feature type="transmembrane region" description="Helical" evidence="2">
    <location>
        <begin position="129"/>
        <end position="151"/>
    </location>
</feature>
<dbReference type="EnsemblPlants" id="Kaladp0008s0645.1.v1.1">
    <property type="protein sequence ID" value="Kaladp0008s0645.1.v1.1"/>
    <property type="gene ID" value="Kaladp0008s0645.v1.1"/>
</dbReference>